<dbReference type="InterPro" id="IPR004364">
    <property type="entry name" value="Aa-tRNA-synt_II"/>
</dbReference>
<keyword evidence="2" id="KW-0547">Nucleotide-binding</keyword>
<dbReference type="Proteomes" id="UP000566819">
    <property type="component" value="Unassembled WGS sequence"/>
</dbReference>
<evidence type="ECO:0000313" key="6">
    <source>
        <dbReference type="Proteomes" id="UP000566819"/>
    </source>
</evidence>
<organism evidence="5 6">
    <name type="scientific">Cudoniella acicularis</name>
    <dbReference type="NCBI Taxonomy" id="354080"/>
    <lineage>
        <taxon>Eukaryota</taxon>
        <taxon>Fungi</taxon>
        <taxon>Dikarya</taxon>
        <taxon>Ascomycota</taxon>
        <taxon>Pezizomycotina</taxon>
        <taxon>Leotiomycetes</taxon>
        <taxon>Helotiales</taxon>
        <taxon>Tricladiaceae</taxon>
        <taxon>Cudoniella</taxon>
    </lineage>
</organism>
<dbReference type="GO" id="GO:0006430">
    <property type="term" value="P:lysyl-tRNA aminoacylation"/>
    <property type="evidence" value="ECO:0007669"/>
    <property type="project" value="InterPro"/>
</dbReference>
<dbReference type="PANTHER" id="PTHR42918">
    <property type="entry name" value="LYSYL-TRNA SYNTHETASE"/>
    <property type="match status" value="1"/>
</dbReference>
<dbReference type="PROSITE" id="PS50862">
    <property type="entry name" value="AA_TRNA_LIGASE_II"/>
    <property type="match status" value="1"/>
</dbReference>
<keyword evidence="6" id="KW-1185">Reference proteome</keyword>
<evidence type="ECO:0000256" key="2">
    <source>
        <dbReference type="ARBA" id="ARBA00022741"/>
    </source>
</evidence>
<dbReference type="GO" id="GO:0005524">
    <property type="term" value="F:ATP binding"/>
    <property type="evidence" value="ECO:0007669"/>
    <property type="project" value="UniProtKB-KW"/>
</dbReference>
<dbReference type="GO" id="GO:0004824">
    <property type="term" value="F:lysine-tRNA ligase activity"/>
    <property type="evidence" value="ECO:0007669"/>
    <property type="project" value="InterPro"/>
</dbReference>
<dbReference type="OrthoDB" id="21243at2759"/>
<dbReference type="Gene3D" id="3.30.930.10">
    <property type="entry name" value="Bira Bifunctional Protein, Domain 2"/>
    <property type="match status" value="1"/>
</dbReference>
<sequence length="211" mass="24536">MDMFMRVAPEIYLKTLVVGGLNRVYEMDRQFRNESIDLTHNPEFTTCEFYMAYADIYDIMDMIEELISSIVKHVTGSTTTKFHIQHGEEYGVNWAAPWRCVEMIPALEEATGEKKMKVDFSPPLTNARILDKLVGDFMEETCVNPTFITGHPQMMPPLAKYHCSNPGLCEHFEAFVCKKEIANTYTELNDPFDQRLRFEEQARQKDVEHDF</sequence>
<feature type="domain" description="Aminoacyl-transfer RNA synthetases class-II family profile" evidence="4">
    <location>
        <begin position="1"/>
        <end position="199"/>
    </location>
</feature>
<dbReference type="GO" id="GO:0000049">
    <property type="term" value="F:tRNA binding"/>
    <property type="evidence" value="ECO:0007669"/>
    <property type="project" value="TreeGrafter"/>
</dbReference>
<evidence type="ECO:0000313" key="5">
    <source>
        <dbReference type="EMBL" id="KAF4624258.1"/>
    </source>
</evidence>
<dbReference type="PRINTS" id="PR00982">
    <property type="entry name" value="TRNASYNTHLYS"/>
</dbReference>
<name>A0A8H4R8D7_9HELO</name>
<dbReference type="InterPro" id="IPR018149">
    <property type="entry name" value="Lys-tRNA-synth_II_C"/>
</dbReference>
<dbReference type="AlphaFoldDB" id="A0A8H4R8D7"/>
<dbReference type="Pfam" id="PF00152">
    <property type="entry name" value="tRNA-synt_2"/>
    <property type="match status" value="1"/>
</dbReference>
<evidence type="ECO:0000259" key="4">
    <source>
        <dbReference type="PROSITE" id="PS50862"/>
    </source>
</evidence>
<dbReference type="GO" id="GO:0005829">
    <property type="term" value="C:cytosol"/>
    <property type="evidence" value="ECO:0007669"/>
    <property type="project" value="TreeGrafter"/>
</dbReference>
<dbReference type="EMBL" id="JAAMPI010001716">
    <property type="protein sequence ID" value="KAF4624258.1"/>
    <property type="molecule type" value="Genomic_DNA"/>
</dbReference>
<keyword evidence="1" id="KW-0436">Ligase</keyword>
<keyword evidence="3" id="KW-0067">ATP-binding</keyword>
<dbReference type="InterPro" id="IPR006195">
    <property type="entry name" value="aa-tRNA-synth_II"/>
</dbReference>
<proteinExistence type="predicted"/>
<dbReference type="PANTHER" id="PTHR42918:SF9">
    <property type="entry name" value="LYSINE--TRNA LIGASE"/>
    <property type="match status" value="1"/>
</dbReference>
<dbReference type="InterPro" id="IPR045864">
    <property type="entry name" value="aa-tRNA-synth_II/BPL/LPL"/>
</dbReference>
<reference evidence="5 6" key="1">
    <citation type="submission" date="2020-03" db="EMBL/GenBank/DDBJ databases">
        <title>Draft Genome Sequence of Cudoniella acicularis.</title>
        <authorList>
            <person name="Buettner E."/>
            <person name="Kellner H."/>
        </authorList>
    </citation>
    <scope>NUCLEOTIDE SEQUENCE [LARGE SCALE GENOMIC DNA]</scope>
    <source>
        <strain evidence="5 6">DSM 108380</strain>
    </source>
</reference>
<accession>A0A8H4R8D7</accession>
<dbReference type="SUPFAM" id="SSF55681">
    <property type="entry name" value="Class II aaRS and biotin synthetases"/>
    <property type="match status" value="1"/>
</dbReference>
<comment type="caution">
    <text evidence="5">The sequence shown here is derived from an EMBL/GenBank/DDBJ whole genome shotgun (WGS) entry which is preliminary data.</text>
</comment>
<gene>
    <name evidence="5" type="ORF">G7Y89_g13915</name>
</gene>
<evidence type="ECO:0000256" key="3">
    <source>
        <dbReference type="ARBA" id="ARBA00022840"/>
    </source>
</evidence>
<evidence type="ECO:0000256" key="1">
    <source>
        <dbReference type="ARBA" id="ARBA00022598"/>
    </source>
</evidence>
<protein>
    <recommendedName>
        <fullName evidence="4">Aminoacyl-transfer RNA synthetases class-II family profile domain-containing protein</fullName>
    </recommendedName>
</protein>